<dbReference type="Pfam" id="PF12802">
    <property type="entry name" value="MarR_2"/>
    <property type="match status" value="1"/>
</dbReference>
<evidence type="ECO:0000256" key="1">
    <source>
        <dbReference type="ARBA" id="ARBA00023015"/>
    </source>
</evidence>
<feature type="domain" description="HTH marR-type" evidence="3">
    <location>
        <begin position="29"/>
        <end position="171"/>
    </location>
</feature>
<dbReference type="InterPro" id="IPR000835">
    <property type="entry name" value="HTH_MarR-typ"/>
</dbReference>
<evidence type="ECO:0000313" key="5">
    <source>
        <dbReference type="Proteomes" id="UP000289257"/>
    </source>
</evidence>
<dbReference type="InterPro" id="IPR039422">
    <property type="entry name" value="MarR/SlyA-like"/>
</dbReference>
<keyword evidence="5" id="KW-1185">Reference proteome</keyword>
<dbReference type="AlphaFoldDB" id="A0A4V1J7D3"/>
<reference evidence="4" key="1">
    <citation type="submission" date="2019-01" db="EMBL/GenBank/DDBJ databases">
        <title>Genomic signatures and co-occurrence patterns of the ultra-small Saccharimodia (Patescibacteria phylum) suggest a symbiotic lifestyle.</title>
        <authorList>
            <person name="Lemos L."/>
            <person name="Medeiros J."/>
            <person name="Andreote F."/>
            <person name="Fernandes G."/>
            <person name="Varani A."/>
            <person name="Oliveira G."/>
            <person name="Pylro V."/>
        </authorList>
    </citation>
    <scope>NUCLEOTIDE SEQUENCE [LARGE SCALE GENOMIC DNA]</scope>
    <source>
        <strain evidence="4">AMD02</strain>
    </source>
</reference>
<keyword evidence="2" id="KW-0804">Transcription</keyword>
<dbReference type="EMBL" id="SCKX01000001">
    <property type="protein sequence ID" value="RWZ78287.1"/>
    <property type="molecule type" value="Genomic_DNA"/>
</dbReference>
<proteinExistence type="predicted"/>
<dbReference type="PROSITE" id="PS50995">
    <property type="entry name" value="HTH_MARR_2"/>
    <property type="match status" value="1"/>
</dbReference>
<name>A0A4V1J7D3_9BACT</name>
<evidence type="ECO:0000256" key="2">
    <source>
        <dbReference type="ARBA" id="ARBA00023163"/>
    </source>
</evidence>
<gene>
    <name evidence="4" type="ORF">EOT05_00790</name>
</gene>
<dbReference type="InterPro" id="IPR036388">
    <property type="entry name" value="WH-like_DNA-bd_sf"/>
</dbReference>
<protein>
    <submittedName>
        <fullName evidence="4">MarR family transcriptional regulator</fullName>
    </submittedName>
</protein>
<dbReference type="GO" id="GO:0006950">
    <property type="term" value="P:response to stress"/>
    <property type="evidence" value="ECO:0007669"/>
    <property type="project" value="TreeGrafter"/>
</dbReference>
<comment type="caution">
    <text evidence="4">The sequence shown here is derived from an EMBL/GenBank/DDBJ whole genome shotgun (WGS) entry which is preliminary data.</text>
</comment>
<dbReference type="PANTHER" id="PTHR33164">
    <property type="entry name" value="TRANSCRIPTIONAL REGULATOR, MARR FAMILY"/>
    <property type="match status" value="1"/>
</dbReference>
<dbReference type="Gene3D" id="1.10.10.10">
    <property type="entry name" value="Winged helix-like DNA-binding domain superfamily/Winged helix DNA-binding domain"/>
    <property type="match status" value="1"/>
</dbReference>
<evidence type="ECO:0000259" key="3">
    <source>
        <dbReference type="PROSITE" id="PS50995"/>
    </source>
</evidence>
<keyword evidence="1" id="KW-0805">Transcription regulation</keyword>
<organism evidence="4 5">
    <name type="scientific">Candidatus Microsaccharimonas sossegonensis</name>
    <dbReference type="NCBI Taxonomy" id="2506948"/>
    <lineage>
        <taxon>Bacteria</taxon>
        <taxon>Candidatus Saccharimonadota</taxon>
        <taxon>Candidatus Saccharimonadia</taxon>
        <taxon>Candidatus Saccharimonadales</taxon>
        <taxon>Candidatus Saccharimonadaceae</taxon>
        <taxon>Candidatus Microsaccharimonas</taxon>
    </lineage>
</organism>
<evidence type="ECO:0000313" key="4">
    <source>
        <dbReference type="EMBL" id="RWZ78287.1"/>
    </source>
</evidence>
<accession>A0A4V1J7D3</accession>
<dbReference type="PANTHER" id="PTHR33164:SF56">
    <property type="entry name" value="HTH-TYPE TRANSCRIPTIONAL REGULATOR MHQR"/>
    <property type="match status" value="1"/>
</dbReference>
<dbReference type="SMART" id="SM00347">
    <property type="entry name" value="HTH_MARR"/>
    <property type="match status" value="1"/>
</dbReference>
<dbReference type="Proteomes" id="UP000289257">
    <property type="component" value="Unassembled WGS sequence"/>
</dbReference>
<sequence length="174" mass="19703">MTINFTSLIKYYGMIGKMNKTNNYHQKDLAQITTYQSGIAQASAHRIINRVVSDYLLRYDLSAMQWCIIGYIHDAGDTGVTLTELGRVLGTSFPYTTNVITLLESKGVISKKVHVKDSRIKLVTVNKEYEGVVDDIEAGLRDELRKSLYNTDNISREELQTYIRVLYKIIAAGN</sequence>
<dbReference type="GO" id="GO:0003700">
    <property type="term" value="F:DNA-binding transcription factor activity"/>
    <property type="evidence" value="ECO:0007669"/>
    <property type="project" value="InterPro"/>
</dbReference>
<dbReference type="InterPro" id="IPR036390">
    <property type="entry name" value="WH_DNA-bd_sf"/>
</dbReference>
<dbReference type="SUPFAM" id="SSF46785">
    <property type="entry name" value="Winged helix' DNA-binding domain"/>
    <property type="match status" value="1"/>
</dbReference>